<evidence type="ECO:0008006" key="3">
    <source>
        <dbReference type="Google" id="ProtNLM"/>
    </source>
</evidence>
<dbReference type="AlphaFoldDB" id="A0A9R1XHB9"/>
<dbReference type="EMBL" id="NBSK02000004">
    <property type="protein sequence ID" value="KAJ0210004.1"/>
    <property type="molecule type" value="Genomic_DNA"/>
</dbReference>
<comment type="caution">
    <text evidence="1">The sequence shown here is derived from an EMBL/GenBank/DDBJ whole genome shotgun (WGS) entry which is preliminary data.</text>
</comment>
<dbReference type="Proteomes" id="UP000235145">
    <property type="component" value="Unassembled WGS sequence"/>
</dbReference>
<proteinExistence type="predicted"/>
<dbReference type="SUPFAM" id="SSF52540">
    <property type="entry name" value="P-loop containing nucleoside triphosphate hydrolases"/>
    <property type="match status" value="1"/>
</dbReference>
<sequence>MSSQVTCEHRLNVRWLGCDGDANTGKDDESEVNVAATVHFLTVCCPKVIKGLLMINNYFHAQSTDIFLATFMKCGTTWLLLQKYTINKVMK</sequence>
<dbReference type="Gene3D" id="3.40.50.300">
    <property type="entry name" value="P-loop containing nucleotide triphosphate hydrolases"/>
    <property type="match status" value="1"/>
</dbReference>
<evidence type="ECO:0000313" key="1">
    <source>
        <dbReference type="EMBL" id="KAJ0210004.1"/>
    </source>
</evidence>
<organism evidence="1 2">
    <name type="scientific">Lactuca sativa</name>
    <name type="common">Garden lettuce</name>
    <dbReference type="NCBI Taxonomy" id="4236"/>
    <lineage>
        <taxon>Eukaryota</taxon>
        <taxon>Viridiplantae</taxon>
        <taxon>Streptophyta</taxon>
        <taxon>Embryophyta</taxon>
        <taxon>Tracheophyta</taxon>
        <taxon>Spermatophyta</taxon>
        <taxon>Magnoliopsida</taxon>
        <taxon>eudicotyledons</taxon>
        <taxon>Gunneridae</taxon>
        <taxon>Pentapetalae</taxon>
        <taxon>asterids</taxon>
        <taxon>campanulids</taxon>
        <taxon>Asterales</taxon>
        <taxon>Asteraceae</taxon>
        <taxon>Cichorioideae</taxon>
        <taxon>Cichorieae</taxon>
        <taxon>Lactucinae</taxon>
        <taxon>Lactuca</taxon>
    </lineage>
</organism>
<keyword evidence="2" id="KW-1185">Reference proteome</keyword>
<reference evidence="1 2" key="1">
    <citation type="journal article" date="2017" name="Nat. Commun.">
        <title>Genome assembly with in vitro proximity ligation data and whole-genome triplication in lettuce.</title>
        <authorList>
            <person name="Reyes-Chin-Wo S."/>
            <person name="Wang Z."/>
            <person name="Yang X."/>
            <person name="Kozik A."/>
            <person name="Arikit S."/>
            <person name="Song C."/>
            <person name="Xia L."/>
            <person name="Froenicke L."/>
            <person name="Lavelle D.O."/>
            <person name="Truco M.J."/>
            <person name="Xia R."/>
            <person name="Zhu S."/>
            <person name="Xu C."/>
            <person name="Xu H."/>
            <person name="Xu X."/>
            <person name="Cox K."/>
            <person name="Korf I."/>
            <person name="Meyers B.C."/>
            <person name="Michelmore R.W."/>
        </authorList>
    </citation>
    <scope>NUCLEOTIDE SEQUENCE [LARGE SCALE GENOMIC DNA]</scope>
    <source>
        <strain evidence="2">cv. Salinas</strain>
        <tissue evidence="1">Seedlings</tissue>
    </source>
</reference>
<evidence type="ECO:0000313" key="2">
    <source>
        <dbReference type="Proteomes" id="UP000235145"/>
    </source>
</evidence>
<protein>
    <recommendedName>
        <fullName evidence="3">Sulfotransferase</fullName>
    </recommendedName>
</protein>
<accession>A0A9R1XHB9</accession>
<name>A0A9R1XHB9_LACSA</name>
<gene>
    <name evidence="1" type="ORF">LSAT_V11C400201230</name>
</gene>
<dbReference type="InterPro" id="IPR027417">
    <property type="entry name" value="P-loop_NTPase"/>
</dbReference>